<dbReference type="FunFam" id="3.40.309.10:FF:000012">
    <property type="entry name" value="Betaine aldehyde dehydrogenase"/>
    <property type="match status" value="1"/>
</dbReference>
<dbReference type="RefSeq" id="WP_184094840.1">
    <property type="nucleotide sequence ID" value="NZ_JACIJH010000001.1"/>
</dbReference>
<sequence>MTNLLADNRPVIGDTRPSATSLGTREHVNPATGKAQAIVSIGGPAEIDAAARAAVAGQKAWQDLGPERRRDCLLRLADLIEADAPQLLQMAALECGTPLSSNSSGLALSWIRYYAGWADKIEGTCSEPLGIHGLAYARHEPIGVIGVIIPWNSPLVAISMTAILAMAAGNAVILKPPTQTPFVALRFGALALEAGIPAGVLNIVPGDAEAGEALIAHPAVGKISFTGGDAVAKAVMRTAAEHLKPVALELGGKSANLIFADADLDKAAAMAAGCSLVPLAGQGCVLPTRVYAQSAIFDEFVERVRAHAQTFTLGDPLDMATVIGPVINEAAAQRIMGVIDRAKAESGGRLVTGGRRGQGDLAAGSFVEPTVFAGVAHDSHLAREEVFGPVLSIIRFDTDDDAVAMANDSRFGLGAYLHTHDLSRAHNVAARLESGCVAVNGMLPMAPNQPFGGVKQSGFGREGGRPGLEEFMQIKQILLHLHPR</sequence>
<dbReference type="Pfam" id="PF00171">
    <property type="entry name" value="Aldedh"/>
    <property type="match status" value="1"/>
</dbReference>
<dbReference type="FunFam" id="3.40.605.10:FF:000007">
    <property type="entry name" value="NAD/NADP-dependent betaine aldehyde dehydrogenase"/>
    <property type="match status" value="1"/>
</dbReference>
<keyword evidence="8" id="KW-1185">Reference proteome</keyword>
<evidence type="ECO:0000256" key="1">
    <source>
        <dbReference type="ARBA" id="ARBA00009986"/>
    </source>
</evidence>
<evidence type="ECO:0000256" key="4">
    <source>
        <dbReference type="RuleBase" id="RU003345"/>
    </source>
</evidence>
<dbReference type="InterPro" id="IPR016162">
    <property type="entry name" value="Ald_DH_N"/>
</dbReference>
<dbReference type="PROSITE" id="PS00687">
    <property type="entry name" value="ALDEHYDE_DEHYDR_GLU"/>
    <property type="match status" value="1"/>
</dbReference>
<evidence type="ECO:0000256" key="3">
    <source>
        <dbReference type="PROSITE-ProRule" id="PRU10007"/>
    </source>
</evidence>
<evidence type="ECO:0000313" key="7">
    <source>
        <dbReference type="EMBL" id="MBB5705105.1"/>
    </source>
</evidence>
<dbReference type="SUPFAM" id="SSF53720">
    <property type="entry name" value="ALDH-like"/>
    <property type="match status" value="1"/>
</dbReference>
<name>A0A7W9EQD6_9SPHN</name>
<dbReference type="InterPro" id="IPR015590">
    <property type="entry name" value="Aldehyde_DH_dom"/>
</dbReference>
<dbReference type="AlphaFoldDB" id="A0A7W9EQD6"/>
<keyword evidence="2 4" id="KW-0560">Oxidoreductase</keyword>
<reference evidence="7 8" key="1">
    <citation type="submission" date="2020-08" db="EMBL/GenBank/DDBJ databases">
        <title>Genomic Encyclopedia of Type Strains, Phase IV (KMG-IV): sequencing the most valuable type-strain genomes for metagenomic binning, comparative biology and taxonomic classification.</title>
        <authorList>
            <person name="Goeker M."/>
        </authorList>
    </citation>
    <scope>NUCLEOTIDE SEQUENCE [LARGE SCALE GENOMIC DNA]</scope>
    <source>
        <strain evidence="7 8">DSM 27163</strain>
    </source>
</reference>
<dbReference type="PANTHER" id="PTHR11699">
    <property type="entry name" value="ALDEHYDE DEHYDROGENASE-RELATED"/>
    <property type="match status" value="1"/>
</dbReference>
<proteinExistence type="inferred from homology"/>
<feature type="active site" evidence="3">
    <location>
        <position position="249"/>
    </location>
</feature>
<accession>A0A7W9EQD6</accession>
<dbReference type="Proteomes" id="UP000537161">
    <property type="component" value="Unassembled WGS sequence"/>
</dbReference>
<feature type="domain" description="Aldehyde dehydrogenase" evidence="6">
    <location>
        <begin position="23"/>
        <end position="477"/>
    </location>
</feature>
<feature type="region of interest" description="Disordered" evidence="5">
    <location>
        <begin position="1"/>
        <end position="26"/>
    </location>
</feature>
<comment type="similarity">
    <text evidence="1 4">Belongs to the aldehyde dehydrogenase family.</text>
</comment>
<evidence type="ECO:0000256" key="5">
    <source>
        <dbReference type="SAM" id="MobiDB-lite"/>
    </source>
</evidence>
<dbReference type="EC" id="1.2.1.3" evidence="7"/>
<dbReference type="Gene3D" id="3.40.309.10">
    <property type="entry name" value="Aldehyde Dehydrogenase, Chain A, domain 2"/>
    <property type="match status" value="1"/>
</dbReference>
<dbReference type="InterPro" id="IPR029510">
    <property type="entry name" value="Ald_DH_CS_GLU"/>
</dbReference>
<evidence type="ECO:0000259" key="6">
    <source>
        <dbReference type="Pfam" id="PF00171"/>
    </source>
</evidence>
<dbReference type="InterPro" id="IPR016161">
    <property type="entry name" value="Ald_DH/histidinol_DH"/>
</dbReference>
<dbReference type="InterPro" id="IPR016163">
    <property type="entry name" value="Ald_DH_C"/>
</dbReference>
<dbReference type="GO" id="GO:0004029">
    <property type="term" value="F:aldehyde dehydrogenase (NAD+) activity"/>
    <property type="evidence" value="ECO:0007669"/>
    <property type="project" value="UniProtKB-EC"/>
</dbReference>
<evidence type="ECO:0000256" key="2">
    <source>
        <dbReference type="ARBA" id="ARBA00023002"/>
    </source>
</evidence>
<protein>
    <submittedName>
        <fullName evidence="7">Aldehyde dehydrogenase (NAD+)</fullName>
        <ecNumber evidence="7">1.2.1.3</ecNumber>
    </submittedName>
</protein>
<comment type="caution">
    <text evidence="7">The sequence shown here is derived from an EMBL/GenBank/DDBJ whole genome shotgun (WGS) entry which is preliminary data.</text>
</comment>
<dbReference type="EMBL" id="JACIJH010000001">
    <property type="protein sequence ID" value="MBB5705105.1"/>
    <property type="molecule type" value="Genomic_DNA"/>
</dbReference>
<evidence type="ECO:0000313" key="8">
    <source>
        <dbReference type="Proteomes" id="UP000537161"/>
    </source>
</evidence>
<organism evidence="7 8">
    <name type="scientific">Sphingopyxis panaciterrulae</name>
    <dbReference type="NCBI Taxonomy" id="462372"/>
    <lineage>
        <taxon>Bacteria</taxon>
        <taxon>Pseudomonadati</taxon>
        <taxon>Pseudomonadota</taxon>
        <taxon>Alphaproteobacteria</taxon>
        <taxon>Sphingomonadales</taxon>
        <taxon>Sphingomonadaceae</taxon>
        <taxon>Sphingopyxis</taxon>
    </lineage>
</organism>
<gene>
    <name evidence="7" type="ORF">FHR21_000430</name>
</gene>
<dbReference type="Gene3D" id="3.40.605.10">
    <property type="entry name" value="Aldehyde Dehydrogenase, Chain A, domain 1"/>
    <property type="match status" value="1"/>
</dbReference>